<keyword evidence="4" id="KW-0808">Transferase</keyword>
<comment type="pathway">
    <text evidence="1 9">Cell wall biogenesis; peptidoglycan biosynthesis.</text>
</comment>
<dbReference type="GO" id="GO:0071972">
    <property type="term" value="F:peptidoglycan L,D-transpeptidase activity"/>
    <property type="evidence" value="ECO:0007669"/>
    <property type="project" value="TreeGrafter"/>
</dbReference>
<dbReference type="InterPro" id="IPR050979">
    <property type="entry name" value="LD-transpeptidase"/>
</dbReference>
<dbReference type="GO" id="GO:0071555">
    <property type="term" value="P:cell wall organization"/>
    <property type="evidence" value="ECO:0007669"/>
    <property type="project" value="UniProtKB-UniRule"/>
</dbReference>
<evidence type="ECO:0000256" key="7">
    <source>
        <dbReference type="ARBA" id="ARBA00022984"/>
    </source>
</evidence>
<evidence type="ECO:0000256" key="4">
    <source>
        <dbReference type="ARBA" id="ARBA00022679"/>
    </source>
</evidence>
<protein>
    <submittedName>
        <fullName evidence="11">L,D-transpeptidase-like protein</fullName>
    </submittedName>
</protein>
<evidence type="ECO:0000313" key="11">
    <source>
        <dbReference type="EMBL" id="RBP39665.1"/>
    </source>
</evidence>
<proteinExistence type="inferred from homology"/>
<dbReference type="GO" id="GO:0008360">
    <property type="term" value="P:regulation of cell shape"/>
    <property type="evidence" value="ECO:0007669"/>
    <property type="project" value="UniProtKB-UniRule"/>
</dbReference>
<dbReference type="Gene3D" id="2.40.440.10">
    <property type="entry name" value="L,D-transpeptidase catalytic domain-like"/>
    <property type="match status" value="1"/>
</dbReference>
<evidence type="ECO:0000256" key="1">
    <source>
        <dbReference type="ARBA" id="ARBA00004752"/>
    </source>
</evidence>
<dbReference type="PANTHER" id="PTHR30582:SF24">
    <property type="entry name" value="L,D-TRANSPEPTIDASE ERFK_SRFK-RELATED"/>
    <property type="match status" value="1"/>
</dbReference>
<gene>
    <name evidence="11" type="ORF">DES53_10992</name>
</gene>
<dbReference type="GO" id="GO:0005576">
    <property type="term" value="C:extracellular region"/>
    <property type="evidence" value="ECO:0007669"/>
    <property type="project" value="TreeGrafter"/>
</dbReference>
<keyword evidence="5" id="KW-0378">Hydrolase</keyword>
<accession>A0A366HD71</accession>
<name>A0A366HD71_9BACT</name>
<dbReference type="UniPathway" id="UPA00219"/>
<comment type="caution">
    <text evidence="11">The sequence shown here is derived from an EMBL/GenBank/DDBJ whole genome shotgun (WGS) entry which is preliminary data.</text>
</comment>
<evidence type="ECO:0000256" key="5">
    <source>
        <dbReference type="ARBA" id="ARBA00022801"/>
    </source>
</evidence>
<dbReference type="Pfam" id="PF03734">
    <property type="entry name" value="YkuD"/>
    <property type="match status" value="1"/>
</dbReference>
<keyword evidence="3" id="KW-0328">Glycosyltransferase</keyword>
<dbReference type="AlphaFoldDB" id="A0A366HD71"/>
<evidence type="ECO:0000313" key="12">
    <source>
        <dbReference type="Proteomes" id="UP000253426"/>
    </source>
</evidence>
<dbReference type="Proteomes" id="UP000253426">
    <property type="component" value="Unassembled WGS sequence"/>
</dbReference>
<dbReference type="PROSITE" id="PS52029">
    <property type="entry name" value="LD_TPASE"/>
    <property type="match status" value="1"/>
</dbReference>
<dbReference type="SUPFAM" id="SSF141523">
    <property type="entry name" value="L,D-transpeptidase catalytic domain-like"/>
    <property type="match status" value="1"/>
</dbReference>
<evidence type="ECO:0000256" key="8">
    <source>
        <dbReference type="ARBA" id="ARBA00023316"/>
    </source>
</evidence>
<dbReference type="PANTHER" id="PTHR30582">
    <property type="entry name" value="L,D-TRANSPEPTIDASE"/>
    <property type="match status" value="1"/>
</dbReference>
<keyword evidence="7 9" id="KW-0573">Peptidoglycan synthesis</keyword>
<feature type="active site" description="Nucleophile" evidence="9">
    <location>
        <position position="133"/>
    </location>
</feature>
<comment type="similarity">
    <text evidence="2">Belongs to the YkuD family.</text>
</comment>
<dbReference type="InterPro" id="IPR005490">
    <property type="entry name" value="LD_TPept_cat_dom"/>
</dbReference>
<keyword evidence="8 9" id="KW-0961">Cell wall biogenesis/degradation</keyword>
<dbReference type="CDD" id="cd16913">
    <property type="entry name" value="YkuD_like"/>
    <property type="match status" value="1"/>
</dbReference>
<evidence type="ECO:0000256" key="6">
    <source>
        <dbReference type="ARBA" id="ARBA00022960"/>
    </source>
</evidence>
<dbReference type="GO" id="GO:0016757">
    <property type="term" value="F:glycosyltransferase activity"/>
    <property type="evidence" value="ECO:0007669"/>
    <property type="project" value="UniProtKB-KW"/>
</dbReference>
<dbReference type="EMBL" id="QNRR01000009">
    <property type="protein sequence ID" value="RBP39665.1"/>
    <property type="molecule type" value="Genomic_DNA"/>
</dbReference>
<feature type="domain" description="L,D-TPase catalytic" evidence="10">
    <location>
        <begin position="10"/>
        <end position="157"/>
    </location>
</feature>
<dbReference type="GO" id="GO:0018104">
    <property type="term" value="P:peptidoglycan-protein cross-linking"/>
    <property type="evidence" value="ECO:0007669"/>
    <property type="project" value="TreeGrafter"/>
</dbReference>
<evidence type="ECO:0000259" key="10">
    <source>
        <dbReference type="PROSITE" id="PS52029"/>
    </source>
</evidence>
<feature type="active site" description="Proton donor/acceptor" evidence="9">
    <location>
        <position position="117"/>
    </location>
</feature>
<dbReference type="InterPro" id="IPR038063">
    <property type="entry name" value="Transpep_catalytic_dom"/>
</dbReference>
<sequence length="158" mass="17572">MQQMQQFTQPRLEVSIGTQLLSLWDGRRLVKQWPCSTSKFGIGFTPGSNQTPLGAFRVAEKHGDGLPERTIFKSRKPVGEWQPGGPTDGDLILSRILWLEGCEERNANTFDRYIYIHGTNDEGSIGRIASHGCVRLKNADVAALYDLVDVGTPVWIGE</sequence>
<organism evidence="11 12">
    <name type="scientific">Roseimicrobium gellanilyticum</name>
    <dbReference type="NCBI Taxonomy" id="748857"/>
    <lineage>
        <taxon>Bacteria</taxon>
        <taxon>Pseudomonadati</taxon>
        <taxon>Verrucomicrobiota</taxon>
        <taxon>Verrucomicrobiia</taxon>
        <taxon>Verrucomicrobiales</taxon>
        <taxon>Verrucomicrobiaceae</taxon>
        <taxon>Roseimicrobium</taxon>
    </lineage>
</organism>
<evidence type="ECO:0000256" key="9">
    <source>
        <dbReference type="PROSITE-ProRule" id="PRU01373"/>
    </source>
</evidence>
<evidence type="ECO:0000256" key="2">
    <source>
        <dbReference type="ARBA" id="ARBA00005992"/>
    </source>
</evidence>
<evidence type="ECO:0000256" key="3">
    <source>
        <dbReference type="ARBA" id="ARBA00022676"/>
    </source>
</evidence>
<keyword evidence="6 9" id="KW-0133">Cell shape</keyword>
<keyword evidence="12" id="KW-1185">Reference proteome</keyword>
<reference evidence="11 12" key="1">
    <citation type="submission" date="2018-06" db="EMBL/GenBank/DDBJ databases">
        <title>Genomic Encyclopedia of Type Strains, Phase IV (KMG-IV): sequencing the most valuable type-strain genomes for metagenomic binning, comparative biology and taxonomic classification.</title>
        <authorList>
            <person name="Goeker M."/>
        </authorList>
    </citation>
    <scope>NUCLEOTIDE SEQUENCE [LARGE SCALE GENOMIC DNA]</scope>
    <source>
        <strain evidence="11 12">DSM 25532</strain>
    </source>
</reference>